<comment type="caution">
    <text evidence="11">The sequence shown here is derived from an EMBL/GenBank/DDBJ whole genome shotgun (WGS) entry which is preliminary data.</text>
</comment>
<keyword evidence="4" id="KW-0808">Transferase</keyword>
<comment type="catalytic activity">
    <reaction evidence="1">
        <text>ATP + protein L-histidine = ADP + protein N-phospho-L-histidine.</text>
        <dbReference type="EC" id="2.7.13.3"/>
    </reaction>
</comment>
<dbReference type="CDD" id="cd16917">
    <property type="entry name" value="HATPase_UhpB-NarQ-NarX-like"/>
    <property type="match status" value="1"/>
</dbReference>
<keyword evidence="6 11" id="KW-0418">Kinase</keyword>
<gene>
    <name evidence="11" type="ORF">HDA39_007667</name>
</gene>
<feature type="domain" description="Signal transduction histidine kinase subgroup 3 dimerisation and phosphoacceptor" evidence="10">
    <location>
        <begin position="261"/>
        <end position="324"/>
    </location>
</feature>
<evidence type="ECO:0000256" key="4">
    <source>
        <dbReference type="ARBA" id="ARBA00022679"/>
    </source>
</evidence>
<dbReference type="PANTHER" id="PTHR24421:SF10">
    <property type="entry name" value="NITRATE_NITRITE SENSOR PROTEIN NARQ"/>
    <property type="match status" value="1"/>
</dbReference>
<accession>A0A7W9MZ82</accession>
<dbReference type="Gene3D" id="1.20.5.1930">
    <property type="match status" value="1"/>
</dbReference>
<dbReference type="PANTHER" id="PTHR24421">
    <property type="entry name" value="NITRATE/NITRITE SENSOR PROTEIN NARX-RELATED"/>
    <property type="match status" value="1"/>
</dbReference>
<name>A0A7W9MZ82_9ACTN</name>
<feature type="transmembrane region" description="Helical" evidence="9">
    <location>
        <begin position="180"/>
        <end position="197"/>
    </location>
</feature>
<evidence type="ECO:0000256" key="2">
    <source>
        <dbReference type="ARBA" id="ARBA00012438"/>
    </source>
</evidence>
<proteinExistence type="predicted"/>
<evidence type="ECO:0000259" key="10">
    <source>
        <dbReference type="Pfam" id="PF07730"/>
    </source>
</evidence>
<evidence type="ECO:0000256" key="9">
    <source>
        <dbReference type="SAM" id="Phobius"/>
    </source>
</evidence>
<dbReference type="AlphaFoldDB" id="A0A7W9MZ82"/>
<organism evidence="11 12">
    <name type="scientific">Kribbella italica</name>
    <dbReference type="NCBI Taxonomy" id="1540520"/>
    <lineage>
        <taxon>Bacteria</taxon>
        <taxon>Bacillati</taxon>
        <taxon>Actinomycetota</taxon>
        <taxon>Actinomycetes</taxon>
        <taxon>Propionibacteriales</taxon>
        <taxon>Kribbellaceae</taxon>
        <taxon>Kribbella</taxon>
    </lineage>
</organism>
<dbReference type="InterPro" id="IPR050482">
    <property type="entry name" value="Sensor_HK_TwoCompSys"/>
</dbReference>
<dbReference type="InterPro" id="IPR011712">
    <property type="entry name" value="Sig_transdc_His_kin_sub3_dim/P"/>
</dbReference>
<evidence type="ECO:0000256" key="5">
    <source>
        <dbReference type="ARBA" id="ARBA00022741"/>
    </source>
</evidence>
<feature type="transmembrane region" description="Helical" evidence="9">
    <location>
        <begin position="146"/>
        <end position="168"/>
    </location>
</feature>
<dbReference type="SUPFAM" id="SSF55874">
    <property type="entry name" value="ATPase domain of HSP90 chaperone/DNA topoisomerase II/histidine kinase"/>
    <property type="match status" value="1"/>
</dbReference>
<dbReference type="Pfam" id="PF07730">
    <property type="entry name" value="HisKA_3"/>
    <property type="match status" value="1"/>
</dbReference>
<dbReference type="GO" id="GO:0046983">
    <property type="term" value="F:protein dimerization activity"/>
    <property type="evidence" value="ECO:0007669"/>
    <property type="project" value="InterPro"/>
</dbReference>
<protein>
    <recommendedName>
        <fullName evidence="2">histidine kinase</fullName>
        <ecNumber evidence="2">2.7.13.3</ecNumber>
    </recommendedName>
</protein>
<dbReference type="GO" id="GO:0016020">
    <property type="term" value="C:membrane"/>
    <property type="evidence" value="ECO:0007669"/>
    <property type="project" value="InterPro"/>
</dbReference>
<keyword evidence="7" id="KW-0067">ATP-binding</keyword>
<dbReference type="Proteomes" id="UP000549971">
    <property type="component" value="Unassembled WGS sequence"/>
</dbReference>
<feature type="transmembrane region" description="Helical" evidence="9">
    <location>
        <begin position="504"/>
        <end position="526"/>
    </location>
</feature>
<evidence type="ECO:0000256" key="8">
    <source>
        <dbReference type="ARBA" id="ARBA00023012"/>
    </source>
</evidence>
<evidence type="ECO:0000313" key="11">
    <source>
        <dbReference type="EMBL" id="MBB5840933.1"/>
    </source>
</evidence>
<keyword evidence="12" id="KW-1185">Reference proteome</keyword>
<keyword evidence="9" id="KW-0472">Membrane</keyword>
<feature type="transmembrane region" description="Helical" evidence="9">
    <location>
        <begin position="99"/>
        <end position="116"/>
    </location>
</feature>
<keyword evidence="9" id="KW-1133">Transmembrane helix</keyword>
<evidence type="ECO:0000256" key="1">
    <source>
        <dbReference type="ARBA" id="ARBA00000085"/>
    </source>
</evidence>
<reference evidence="11 12" key="1">
    <citation type="submission" date="2020-08" db="EMBL/GenBank/DDBJ databases">
        <title>Sequencing the genomes of 1000 actinobacteria strains.</title>
        <authorList>
            <person name="Klenk H.-P."/>
        </authorList>
    </citation>
    <scope>NUCLEOTIDE SEQUENCE [LARGE SCALE GENOMIC DNA]</scope>
    <source>
        <strain evidence="11 12">DSM 28967</strain>
    </source>
</reference>
<dbReference type="RefSeq" id="WP_184803645.1">
    <property type="nucleotide sequence ID" value="NZ_JACHMY010000001.1"/>
</dbReference>
<evidence type="ECO:0000256" key="3">
    <source>
        <dbReference type="ARBA" id="ARBA00022553"/>
    </source>
</evidence>
<feature type="transmembrane region" description="Helical" evidence="9">
    <location>
        <begin position="209"/>
        <end position="231"/>
    </location>
</feature>
<keyword evidence="5" id="KW-0547">Nucleotide-binding</keyword>
<keyword evidence="8" id="KW-0902">Two-component regulatory system</keyword>
<dbReference type="GO" id="GO:0000155">
    <property type="term" value="F:phosphorelay sensor kinase activity"/>
    <property type="evidence" value="ECO:0007669"/>
    <property type="project" value="InterPro"/>
</dbReference>
<keyword evidence="3" id="KW-0597">Phosphoprotein</keyword>
<dbReference type="EC" id="2.7.13.3" evidence="2"/>
<dbReference type="EMBL" id="JACHMY010000001">
    <property type="protein sequence ID" value="MBB5840933.1"/>
    <property type="molecule type" value="Genomic_DNA"/>
</dbReference>
<sequence>MPTAPKLSALRTELRTAVSELRHAAPRVVSEFRRAAPRAVAELRSTVPNAVAEVRRAGPNAVAEVRRAGPNAVAELRRAGPRALAELKGTPRAVVVRETLLVLLVAGTGLVPIALGGPDPIRTVVAALAAGVLLLLRFRWPLWALLGTALLCLLPALSPVLSASIIAFTAGRRSRPLWRLWTVVTAATVVTFGTSLWSEGEDPTPGLLALGAVMSALLIGVPALAGVLLGYRRPETRLLRDRNDYLERSRTLVGAQARAVERTRIAGEMHDLLGHRLSLISLHAGALELAVGKDAPQLTAQAELLRTTASTALDELRQILGLLRVSAGPAGDLPDGLGTHTGTRADLAALVEESRRAGVHVELVWNGADLAEADPRTRYAVHRAVREGLTNVHRHAPGAHAVVDVLRIDERIRVTISNGPGAAAQRAVPGTRRGLAGLDERICLLGGSIAAGPTRTGGFALTVDLPVHPAGLLPEPDLPAPGPEPTVIDDAEVLTLPRLLGTGCLALVLAVPVVLALVILVVAFVVR</sequence>
<evidence type="ECO:0000256" key="6">
    <source>
        <dbReference type="ARBA" id="ARBA00022777"/>
    </source>
</evidence>
<evidence type="ECO:0000256" key="7">
    <source>
        <dbReference type="ARBA" id="ARBA00022840"/>
    </source>
</evidence>
<dbReference type="Gene3D" id="3.30.565.10">
    <property type="entry name" value="Histidine kinase-like ATPase, C-terminal domain"/>
    <property type="match status" value="1"/>
</dbReference>
<evidence type="ECO:0000313" key="12">
    <source>
        <dbReference type="Proteomes" id="UP000549971"/>
    </source>
</evidence>
<dbReference type="InterPro" id="IPR036890">
    <property type="entry name" value="HATPase_C_sf"/>
</dbReference>
<keyword evidence="9" id="KW-0812">Transmembrane</keyword>
<dbReference type="GO" id="GO:0005524">
    <property type="term" value="F:ATP binding"/>
    <property type="evidence" value="ECO:0007669"/>
    <property type="project" value="UniProtKB-KW"/>
</dbReference>